<evidence type="ECO:0000313" key="2">
    <source>
        <dbReference type="EMBL" id="SER43674.1"/>
    </source>
</evidence>
<feature type="chain" id="PRO_5011509054" description="Outer membrane protein beta-barrel domain-containing protein" evidence="1">
    <location>
        <begin position="22"/>
        <end position="182"/>
    </location>
</feature>
<protein>
    <recommendedName>
        <fullName evidence="4">Outer membrane protein beta-barrel domain-containing protein</fullName>
    </recommendedName>
</protein>
<evidence type="ECO:0000256" key="1">
    <source>
        <dbReference type="SAM" id="SignalP"/>
    </source>
</evidence>
<evidence type="ECO:0000313" key="3">
    <source>
        <dbReference type="Proteomes" id="UP000199021"/>
    </source>
</evidence>
<keyword evidence="1" id="KW-0732">Signal</keyword>
<sequence>MKKLIIILLSLWLLLPTTQYAQTESLYHDTAKEHHSQTPHFRGALLMGHTLITPGNTNTRLFVPSWGLDLEYWGRGKWGLGLHTDVEVQDFVVLNDNEEEIQRNEPLILTLDGLYSPVHGLVLLAGPGLAVEEGEHAMLVRVGVEYEVPLGKSFDLFPTIFYDWRFDDYATLTVGLGVGKAF</sequence>
<dbReference type="AlphaFoldDB" id="A0A1H9P5U2"/>
<dbReference type="Proteomes" id="UP000199021">
    <property type="component" value="Unassembled WGS sequence"/>
</dbReference>
<dbReference type="STRING" id="478744.SAMN05444359_14310"/>
<dbReference type="EMBL" id="FOFB01000043">
    <property type="protein sequence ID" value="SER43674.1"/>
    <property type="molecule type" value="Genomic_DNA"/>
</dbReference>
<organism evidence="2 3">
    <name type="scientific">Neolewinella agarilytica</name>
    <dbReference type="NCBI Taxonomy" id="478744"/>
    <lineage>
        <taxon>Bacteria</taxon>
        <taxon>Pseudomonadati</taxon>
        <taxon>Bacteroidota</taxon>
        <taxon>Saprospiria</taxon>
        <taxon>Saprospirales</taxon>
        <taxon>Lewinellaceae</taxon>
        <taxon>Neolewinella</taxon>
    </lineage>
</organism>
<accession>A0A1H9P5U2</accession>
<dbReference type="InParanoid" id="A0A1H9P5U2"/>
<dbReference type="OrthoDB" id="978692at2"/>
<reference evidence="3" key="1">
    <citation type="submission" date="2016-10" db="EMBL/GenBank/DDBJ databases">
        <authorList>
            <person name="Varghese N."/>
            <person name="Submissions S."/>
        </authorList>
    </citation>
    <scope>NUCLEOTIDE SEQUENCE [LARGE SCALE GENOMIC DNA]</scope>
    <source>
        <strain evidence="3">DSM 24740</strain>
    </source>
</reference>
<dbReference type="RefSeq" id="WP_139212074.1">
    <property type="nucleotide sequence ID" value="NZ_FOFB01000043.1"/>
</dbReference>
<feature type="signal peptide" evidence="1">
    <location>
        <begin position="1"/>
        <end position="21"/>
    </location>
</feature>
<keyword evidence="3" id="KW-1185">Reference proteome</keyword>
<evidence type="ECO:0008006" key="4">
    <source>
        <dbReference type="Google" id="ProtNLM"/>
    </source>
</evidence>
<name>A0A1H9P5U2_9BACT</name>
<gene>
    <name evidence="2" type="ORF">SAMN05444359_14310</name>
</gene>
<proteinExistence type="predicted"/>